<feature type="compositionally biased region" description="Basic and acidic residues" evidence="1">
    <location>
        <begin position="232"/>
        <end position="243"/>
    </location>
</feature>
<organism evidence="2 3">
    <name type="scientific">Brevibacterium spongiae</name>
    <dbReference type="NCBI Taxonomy" id="2909672"/>
    <lineage>
        <taxon>Bacteria</taxon>
        <taxon>Bacillati</taxon>
        <taxon>Actinomycetota</taxon>
        <taxon>Actinomycetes</taxon>
        <taxon>Micrococcales</taxon>
        <taxon>Brevibacteriaceae</taxon>
        <taxon>Brevibacterium</taxon>
    </lineage>
</organism>
<proteinExistence type="predicted"/>
<gene>
    <name evidence="2" type="ORF">L1F31_16380</name>
</gene>
<keyword evidence="3" id="KW-1185">Reference proteome</keyword>
<accession>A0ABY5SM87</accession>
<feature type="compositionally biased region" description="Basic and acidic residues" evidence="1">
    <location>
        <begin position="174"/>
        <end position="193"/>
    </location>
</feature>
<evidence type="ECO:0000313" key="3">
    <source>
        <dbReference type="Proteomes" id="UP001064879"/>
    </source>
</evidence>
<reference evidence="2" key="1">
    <citation type="submission" date="2022-03" db="EMBL/GenBank/DDBJ databases">
        <title>Brevibacterium spongiae sp. nov., isolated from marine sponge.</title>
        <authorList>
            <person name="Li Z."/>
            <person name="Zhang M."/>
        </authorList>
    </citation>
    <scope>NUCLEOTIDE SEQUENCE</scope>
    <source>
        <strain evidence="2">WHS-Z9</strain>
    </source>
</reference>
<dbReference type="Proteomes" id="UP001064879">
    <property type="component" value="Chromosome"/>
</dbReference>
<evidence type="ECO:0000313" key="2">
    <source>
        <dbReference type="EMBL" id="UVI35672.1"/>
    </source>
</evidence>
<evidence type="ECO:0000256" key="1">
    <source>
        <dbReference type="SAM" id="MobiDB-lite"/>
    </source>
</evidence>
<sequence length="271" mass="30088">MRSGGSVHEQNHSTAHIEPTGLKYSLRGFDRQVDLIKVAYTRLNFGEADFIPDGEKFFSEGCCGVEQAENIIDNSVPMRQHDTNPGLTVTEAVTTKDAFAQIDPAPPMSVEGASPDKPLPLRLTAKRGISIRIDEDNHRSISENSCKAHNEPATPSASARIMDDQRSATLVEHEPKHAEVGNRVKNRSNERVRQPRHPLTQPRSNVLRVRRPHPRRSAPQCSERFGLARPGHPGDDNERSDRSTARWAAFAPFEIPVEFPDAPVVASRRGC</sequence>
<feature type="region of interest" description="Disordered" evidence="1">
    <location>
        <begin position="174"/>
        <end position="243"/>
    </location>
</feature>
<dbReference type="EMBL" id="CP093443">
    <property type="protein sequence ID" value="UVI35672.1"/>
    <property type="molecule type" value="Genomic_DNA"/>
</dbReference>
<protein>
    <submittedName>
        <fullName evidence="2">Uncharacterized protein</fullName>
    </submittedName>
</protein>
<name>A0ABY5SM87_9MICO</name>